<evidence type="ECO:0000256" key="1">
    <source>
        <dbReference type="SAM" id="SignalP"/>
    </source>
</evidence>
<reference evidence="4" key="2">
    <citation type="submission" date="2012-11" db="EMBL/GenBank/DDBJ databases">
        <authorList>
            <person name="Kuo A."/>
            <person name="Curtis B.A."/>
            <person name="Tanifuji G."/>
            <person name="Burki F."/>
            <person name="Gruber A."/>
            <person name="Irimia M."/>
            <person name="Maruyama S."/>
            <person name="Arias M.C."/>
            <person name="Ball S.G."/>
            <person name="Gile G.H."/>
            <person name="Hirakawa Y."/>
            <person name="Hopkins J.F."/>
            <person name="Rensing S.A."/>
            <person name="Schmutz J."/>
            <person name="Symeonidi A."/>
            <person name="Elias M."/>
            <person name="Eveleigh R.J."/>
            <person name="Herman E.K."/>
            <person name="Klute M.J."/>
            <person name="Nakayama T."/>
            <person name="Obornik M."/>
            <person name="Reyes-Prieto A."/>
            <person name="Armbrust E.V."/>
            <person name="Aves S.J."/>
            <person name="Beiko R.G."/>
            <person name="Coutinho P."/>
            <person name="Dacks J.B."/>
            <person name="Durnford D.G."/>
            <person name="Fast N.M."/>
            <person name="Green B.R."/>
            <person name="Grisdale C."/>
            <person name="Hempe F."/>
            <person name="Henrissat B."/>
            <person name="Hoppner M.P."/>
            <person name="Ishida K.-I."/>
            <person name="Kim E."/>
            <person name="Koreny L."/>
            <person name="Kroth P.G."/>
            <person name="Liu Y."/>
            <person name="Malik S.-B."/>
            <person name="Maier U.G."/>
            <person name="McRose D."/>
            <person name="Mock T."/>
            <person name="Neilson J.A."/>
            <person name="Onodera N.T."/>
            <person name="Poole A.M."/>
            <person name="Pritham E.J."/>
            <person name="Richards T.A."/>
            <person name="Rocap G."/>
            <person name="Roy S.W."/>
            <person name="Sarai C."/>
            <person name="Schaack S."/>
            <person name="Shirato S."/>
            <person name="Slamovits C.H."/>
            <person name="Spencer D.F."/>
            <person name="Suzuki S."/>
            <person name="Worden A.Z."/>
            <person name="Zauner S."/>
            <person name="Barry K."/>
            <person name="Bell C."/>
            <person name="Bharti A.K."/>
            <person name="Crow J.A."/>
            <person name="Grimwood J."/>
            <person name="Kramer R."/>
            <person name="Lindquist E."/>
            <person name="Lucas S."/>
            <person name="Salamov A."/>
            <person name="McFadden G.I."/>
            <person name="Lane C.E."/>
            <person name="Keeling P.J."/>
            <person name="Gray M.W."/>
            <person name="Grigoriev I.V."/>
            <person name="Archibald J.M."/>
        </authorList>
    </citation>
    <scope>NUCLEOTIDE SEQUENCE</scope>
    <source>
        <strain evidence="4">CCMP2712</strain>
    </source>
</reference>
<dbReference type="EMBL" id="JH992974">
    <property type="protein sequence ID" value="EKX51747.1"/>
    <property type="molecule type" value="Genomic_DNA"/>
</dbReference>
<dbReference type="RefSeq" id="XP_005838727.1">
    <property type="nucleotide sequence ID" value="XM_005838670.1"/>
</dbReference>
<dbReference type="PaxDb" id="55529-EKX51747"/>
<proteinExistence type="predicted"/>
<gene>
    <name evidence="2" type="ORF">GUITHDRAFT_102353</name>
</gene>
<evidence type="ECO:0000313" key="2">
    <source>
        <dbReference type="EMBL" id="EKX51747.1"/>
    </source>
</evidence>
<sequence length="313" mass="35645">MLSFDLSLSCCLIGSLADSGEDQDLNDIMSIAARLRNRLMKSSFEKHESFAMLCEQGEQNYNRLIRQGKSEEEAFDEVLVEIVGLLSQADRREGEAGAEEEQDSRDVDAAREMAIQTNEEEAKKREKERCCKCISGNILEREVMQDCAFESSHLLKELGRTRFFRVCCAKKVECCEEHCKGRFNESSDIFLFKKAVRQFLELERKCMKWYPYHWLPYFEDVAEQLATIFSSWEGTATQSDEELFRSYVSEETLTMALDIIDNLFKQSNDSVTALPERGGAIPEILVEAARRHGNTDMAASSISSNGVEVIVLD</sequence>
<reference evidence="3" key="3">
    <citation type="submission" date="2016-03" db="UniProtKB">
        <authorList>
            <consortium name="EnsemblProtists"/>
        </authorList>
    </citation>
    <scope>IDENTIFICATION</scope>
</reference>
<keyword evidence="4" id="KW-1185">Reference proteome</keyword>
<reference evidence="2 4" key="1">
    <citation type="journal article" date="2012" name="Nature">
        <title>Algal genomes reveal evolutionary mosaicism and the fate of nucleomorphs.</title>
        <authorList>
            <consortium name="DOE Joint Genome Institute"/>
            <person name="Curtis B.A."/>
            <person name="Tanifuji G."/>
            <person name="Burki F."/>
            <person name="Gruber A."/>
            <person name="Irimia M."/>
            <person name="Maruyama S."/>
            <person name="Arias M.C."/>
            <person name="Ball S.G."/>
            <person name="Gile G.H."/>
            <person name="Hirakawa Y."/>
            <person name="Hopkins J.F."/>
            <person name="Kuo A."/>
            <person name="Rensing S.A."/>
            <person name="Schmutz J."/>
            <person name="Symeonidi A."/>
            <person name="Elias M."/>
            <person name="Eveleigh R.J."/>
            <person name="Herman E.K."/>
            <person name="Klute M.J."/>
            <person name="Nakayama T."/>
            <person name="Obornik M."/>
            <person name="Reyes-Prieto A."/>
            <person name="Armbrust E.V."/>
            <person name="Aves S.J."/>
            <person name="Beiko R.G."/>
            <person name="Coutinho P."/>
            <person name="Dacks J.B."/>
            <person name="Durnford D.G."/>
            <person name="Fast N.M."/>
            <person name="Green B.R."/>
            <person name="Grisdale C.J."/>
            <person name="Hempel F."/>
            <person name="Henrissat B."/>
            <person name="Hoppner M.P."/>
            <person name="Ishida K."/>
            <person name="Kim E."/>
            <person name="Koreny L."/>
            <person name="Kroth P.G."/>
            <person name="Liu Y."/>
            <person name="Malik S.B."/>
            <person name="Maier U.G."/>
            <person name="McRose D."/>
            <person name="Mock T."/>
            <person name="Neilson J.A."/>
            <person name="Onodera N.T."/>
            <person name="Poole A.M."/>
            <person name="Pritham E.J."/>
            <person name="Richards T.A."/>
            <person name="Rocap G."/>
            <person name="Roy S.W."/>
            <person name="Sarai C."/>
            <person name="Schaack S."/>
            <person name="Shirato S."/>
            <person name="Slamovits C.H."/>
            <person name="Spencer D.F."/>
            <person name="Suzuki S."/>
            <person name="Worden A.Z."/>
            <person name="Zauner S."/>
            <person name="Barry K."/>
            <person name="Bell C."/>
            <person name="Bharti A.K."/>
            <person name="Crow J.A."/>
            <person name="Grimwood J."/>
            <person name="Kramer R."/>
            <person name="Lindquist E."/>
            <person name="Lucas S."/>
            <person name="Salamov A."/>
            <person name="McFadden G.I."/>
            <person name="Lane C.E."/>
            <person name="Keeling P.J."/>
            <person name="Gray M.W."/>
            <person name="Grigoriev I.V."/>
            <person name="Archibald J.M."/>
        </authorList>
    </citation>
    <scope>NUCLEOTIDE SEQUENCE</scope>
    <source>
        <strain evidence="2 4">CCMP2712</strain>
    </source>
</reference>
<dbReference type="HOGENOM" id="CLU_889785_0_0_1"/>
<evidence type="ECO:0000313" key="4">
    <source>
        <dbReference type="Proteomes" id="UP000011087"/>
    </source>
</evidence>
<feature type="signal peptide" evidence="1">
    <location>
        <begin position="1"/>
        <end position="17"/>
    </location>
</feature>
<evidence type="ECO:0000313" key="3">
    <source>
        <dbReference type="EnsemblProtists" id="EKX51747"/>
    </source>
</evidence>
<dbReference type="GeneID" id="17308532"/>
<dbReference type="EnsemblProtists" id="EKX51747">
    <property type="protein sequence ID" value="EKX51747"/>
    <property type="gene ID" value="GUITHDRAFT_102353"/>
</dbReference>
<dbReference type="Proteomes" id="UP000011087">
    <property type="component" value="Unassembled WGS sequence"/>
</dbReference>
<keyword evidence="1" id="KW-0732">Signal</keyword>
<dbReference type="AlphaFoldDB" id="L1JTJ7"/>
<accession>L1JTJ7</accession>
<feature type="chain" id="PRO_5008771746" evidence="1">
    <location>
        <begin position="18"/>
        <end position="313"/>
    </location>
</feature>
<name>L1JTJ7_GUITC</name>
<protein>
    <submittedName>
        <fullName evidence="2 3">Uncharacterized protein</fullName>
    </submittedName>
</protein>
<organism evidence="2">
    <name type="scientific">Guillardia theta (strain CCMP2712)</name>
    <name type="common">Cryptophyte</name>
    <dbReference type="NCBI Taxonomy" id="905079"/>
    <lineage>
        <taxon>Eukaryota</taxon>
        <taxon>Cryptophyceae</taxon>
        <taxon>Pyrenomonadales</taxon>
        <taxon>Geminigeraceae</taxon>
        <taxon>Guillardia</taxon>
    </lineage>
</organism>
<dbReference type="KEGG" id="gtt:GUITHDRAFT_102353"/>